<sequence>MGCGEVEESDDGDGDEDEDMDELLRSGRMMVEEGWDYRGTGAEEGEVVDEAPIRRVKEEPFIKEEPVE</sequence>
<keyword evidence="3" id="KW-1185">Reference proteome</keyword>
<dbReference type="EMBL" id="JAVHJV010000007">
    <property type="protein sequence ID" value="KAK5941527.1"/>
    <property type="molecule type" value="Genomic_DNA"/>
</dbReference>
<feature type="compositionally biased region" description="Acidic residues" evidence="1">
    <location>
        <begin position="1"/>
        <end position="21"/>
    </location>
</feature>
<name>A0ABR0RMB7_9EURO</name>
<feature type="region of interest" description="Disordered" evidence="1">
    <location>
        <begin position="1"/>
        <end position="26"/>
    </location>
</feature>
<dbReference type="Proteomes" id="UP001334248">
    <property type="component" value="Unassembled WGS sequence"/>
</dbReference>
<gene>
    <name evidence="2" type="ORF">PMZ80_006806</name>
</gene>
<dbReference type="RefSeq" id="XP_064729617.1">
    <property type="nucleotide sequence ID" value="XM_064875217.1"/>
</dbReference>
<evidence type="ECO:0000256" key="1">
    <source>
        <dbReference type="SAM" id="MobiDB-lite"/>
    </source>
</evidence>
<evidence type="ECO:0000313" key="3">
    <source>
        <dbReference type="Proteomes" id="UP001334248"/>
    </source>
</evidence>
<protein>
    <submittedName>
        <fullName evidence="2">Uncharacterized protein</fullName>
    </submittedName>
</protein>
<proteinExistence type="predicted"/>
<reference evidence="2 3" key="1">
    <citation type="journal article" date="2023" name="Res Sq">
        <title>Genomic and morphological characterization of Knufia obscura isolated from the Mars 2020 spacecraft assembly facility.</title>
        <authorList>
            <person name="Chander A.M."/>
            <person name="Teixeira M.M."/>
            <person name="Singh N.K."/>
            <person name="Williams M.P."/>
            <person name="Parker C.W."/>
            <person name="Leo P."/>
            <person name="Stajich J.E."/>
            <person name="Torok T."/>
            <person name="Tighe S."/>
            <person name="Mason C.E."/>
            <person name="Venkateswaran K."/>
        </authorList>
    </citation>
    <scope>NUCLEOTIDE SEQUENCE [LARGE SCALE GENOMIC DNA]</scope>
    <source>
        <strain evidence="2 3">CCFEE 5817</strain>
    </source>
</reference>
<comment type="caution">
    <text evidence="2">The sequence shown here is derived from an EMBL/GenBank/DDBJ whole genome shotgun (WGS) entry which is preliminary data.</text>
</comment>
<dbReference type="GeneID" id="90000255"/>
<accession>A0ABR0RMB7</accession>
<evidence type="ECO:0000313" key="2">
    <source>
        <dbReference type="EMBL" id="KAK5941527.1"/>
    </source>
</evidence>
<organism evidence="2 3">
    <name type="scientific">Knufia obscura</name>
    <dbReference type="NCBI Taxonomy" id="1635080"/>
    <lineage>
        <taxon>Eukaryota</taxon>
        <taxon>Fungi</taxon>
        <taxon>Dikarya</taxon>
        <taxon>Ascomycota</taxon>
        <taxon>Pezizomycotina</taxon>
        <taxon>Eurotiomycetes</taxon>
        <taxon>Chaetothyriomycetidae</taxon>
        <taxon>Chaetothyriales</taxon>
        <taxon>Trichomeriaceae</taxon>
        <taxon>Knufia</taxon>
    </lineage>
</organism>